<organism evidence="2 3">
    <name type="scientific">Pristionchus entomophagus</name>
    <dbReference type="NCBI Taxonomy" id="358040"/>
    <lineage>
        <taxon>Eukaryota</taxon>
        <taxon>Metazoa</taxon>
        <taxon>Ecdysozoa</taxon>
        <taxon>Nematoda</taxon>
        <taxon>Chromadorea</taxon>
        <taxon>Rhabditida</taxon>
        <taxon>Rhabditina</taxon>
        <taxon>Diplogasteromorpha</taxon>
        <taxon>Diplogasteroidea</taxon>
        <taxon>Neodiplogasteridae</taxon>
        <taxon>Pristionchus</taxon>
    </lineage>
</organism>
<evidence type="ECO:0000313" key="2">
    <source>
        <dbReference type="EMBL" id="GMS81813.1"/>
    </source>
</evidence>
<dbReference type="Proteomes" id="UP001432027">
    <property type="component" value="Unassembled WGS sequence"/>
</dbReference>
<gene>
    <name evidence="2" type="ORF">PENTCL1PPCAC_3988</name>
</gene>
<dbReference type="AlphaFoldDB" id="A0AAV5SFH9"/>
<dbReference type="PANTHER" id="PTHR22943">
    <property type="entry name" value="7-TRANSMEMBRANE DOMAIN RECEPTOR C.ELEGANS"/>
    <property type="match status" value="1"/>
</dbReference>
<keyword evidence="1" id="KW-0472">Membrane</keyword>
<evidence type="ECO:0000313" key="3">
    <source>
        <dbReference type="Proteomes" id="UP001432027"/>
    </source>
</evidence>
<evidence type="ECO:0000256" key="1">
    <source>
        <dbReference type="SAM" id="Phobius"/>
    </source>
</evidence>
<accession>A0AAV5SFH9</accession>
<feature type="non-terminal residue" evidence="2">
    <location>
        <position position="147"/>
    </location>
</feature>
<dbReference type="PANTHER" id="PTHR22943:SF248">
    <property type="entry name" value="SEVEN TM RECEPTOR"/>
    <property type="match status" value="1"/>
</dbReference>
<keyword evidence="1" id="KW-0812">Transmembrane</keyword>
<keyword evidence="1" id="KW-1133">Transmembrane helix</keyword>
<evidence type="ECO:0008006" key="4">
    <source>
        <dbReference type="Google" id="ProtNLM"/>
    </source>
</evidence>
<keyword evidence="3" id="KW-1185">Reference proteome</keyword>
<comment type="caution">
    <text evidence="2">The sequence shown here is derived from an EMBL/GenBank/DDBJ whole genome shotgun (WGS) entry which is preliminary data.</text>
</comment>
<dbReference type="Pfam" id="PF10319">
    <property type="entry name" value="7TM_GPCR_Srj"/>
    <property type="match status" value="1"/>
</dbReference>
<name>A0AAV5SFH9_9BILA</name>
<feature type="transmembrane region" description="Helical" evidence="1">
    <location>
        <begin position="12"/>
        <end position="34"/>
    </location>
</feature>
<dbReference type="InterPro" id="IPR019423">
    <property type="entry name" value="7TM_GPCR_serpentine_rcpt_Srj"/>
</dbReference>
<sequence length="147" mass="16634">NSKSQVGPYRYLLLIFAVVDVLISLTHATIIPAIHMTEFGFIGFSYRFLNDTTAAGKWAEPPRQLNVFPISSPPWLAWIRQRPWRNWLILGLIADVTFIGSIEMVCVVGLIPTDVSRSAFAPVLKEFYNIDLFASNKPGYLALTYWV</sequence>
<feature type="non-terminal residue" evidence="2">
    <location>
        <position position="1"/>
    </location>
</feature>
<dbReference type="EMBL" id="BTSX01000001">
    <property type="protein sequence ID" value="GMS81813.1"/>
    <property type="molecule type" value="Genomic_DNA"/>
</dbReference>
<reference evidence="2" key="1">
    <citation type="submission" date="2023-10" db="EMBL/GenBank/DDBJ databases">
        <title>Genome assembly of Pristionchus species.</title>
        <authorList>
            <person name="Yoshida K."/>
            <person name="Sommer R.J."/>
        </authorList>
    </citation>
    <scope>NUCLEOTIDE SEQUENCE</scope>
    <source>
        <strain evidence="2">RS0144</strain>
    </source>
</reference>
<protein>
    <recommendedName>
        <fullName evidence="4">G protein-coupled receptor</fullName>
    </recommendedName>
</protein>
<proteinExistence type="predicted"/>
<feature type="transmembrane region" description="Helical" evidence="1">
    <location>
        <begin position="87"/>
        <end position="111"/>
    </location>
</feature>